<dbReference type="AlphaFoldDB" id="A0A644WQQ3"/>
<proteinExistence type="predicted"/>
<gene>
    <name evidence="1" type="ORF">SDC9_52083</name>
</gene>
<sequence length="436" mass="50663">MLILVAGCASKKYARQAVKYEQAEMYGQAVDHYVLSLQKKSEKNDDARIGLMRAAKRLGDELESKINDAYTALQDNQVVTYFLELQNLQKKAADYRIELEISHKARGQFDEAKIRHLRVTYTKAQEALDKEQFNEAERLLREVMSIDRNYERAIELHAYSSCEPVYREGRKFFDGRLYRSAYYALGRLLKINPAYKDAAALQKEALQYAVLTIAIQPFRQASSFPFLASEIEQMTKQEFVKQADPLLKIVSTDYTRRMLEEQRLALQNNLPFDASLVIPIRMYLSGDIKRSVYSVSKINKTERKAFLRYTDRNRQQKFKKVYYLECSQTANATIQFGYEFIRVENAVVVAADAIERTFTDQVVYASSEYDYRDLYPGDWGDGRRDTMYTDLVRVNRMKQLFEARSVIAGKSYFEQNFASVAATEMFKKISAYDPEK</sequence>
<name>A0A644WQQ3_9ZZZZ</name>
<comment type="caution">
    <text evidence="1">The sequence shown here is derived from an EMBL/GenBank/DDBJ whole genome shotgun (WGS) entry which is preliminary data.</text>
</comment>
<dbReference type="EMBL" id="VSSQ01001166">
    <property type="protein sequence ID" value="MPM05788.1"/>
    <property type="molecule type" value="Genomic_DNA"/>
</dbReference>
<evidence type="ECO:0000313" key="1">
    <source>
        <dbReference type="EMBL" id="MPM05788.1"/>
    </source>
</evidence>
<reference evidence="1" key="1">
    <citation type="submission" date="2019-08" db="EMBL/GenBank/DDBJ databases">
        <authorList>
            <person name="Kucharzyk K."/>
            <person name="Murdoch R.W."/>
            <person name="Higgins S."/>
            <person name="Loffler F."/>
        </authorList>
    </citation>
    <scope>NUCLEOTIDE SEQUENCE</scope>
</reference>
<accession>A0A644WQQ3</accession>
<organism evidence="1">
    <name type="scientific">bioreactor metagenome</name>
    <dbReference type="NCBI Taxonomy" id="1076179"/>
    <lineage>
        <taxon>unclassified sequences</taxon>
        <taxon>metagenomes</taxon>
        <taxon>ecological metagenomes</taxon>
    </lineage>
</organism>
<protein>
    <submittedName>
        <fullName evidence="1">Uncharacterized protein</fullName>
    </submittedName>
</protein>